<organism evidence="6 7">
    <name type="scientific">Streptomyces lincolnensis</name>
    <dbReference type="NCBI Taxonomy" id="1915"/>
    <lineage>
        <taxon>Bacteria</taxon>
        <taxon>Bacillati</taxon>
        <taxon>Actinomycetota</taxon>
        <taxon>Actinomycetes</taxon>
        <taxon>Kitasatosporales</taxon>
        <taxon>Streptomycetaceae</taxon>
        <taxon>Streptomyces</taxon>
    </lineage>
</organism>
<keyword evidence="3" id="KW-0328">Glycosyltransferase</keyword>
<name>A0A1B1MPS4_STRLN</name>
<dbReference type="InterPro" id="IPR013102">
    <property type="entry name" value="PYNP_C"/>
</dbReference>
<dbReference type="PANTHER" id="PTHR10515">
    <property type="entry name" value="THYMIDINE PHOSPHORYLASE"/>
    <property type="match status" value="1"/>
</dbReference>
<dbReference type="NCBIfam" id="TIGR02644">
    <property type="entry name" value="Y_phosphoryl"/>
    <property type="match status" value="1"/>
</dbReference>
<feature type="domain" description="Pyrimidine nucleoside phosphorylase C-terminal" evidence="5">
    <location>
        <begin position="360"/>
        <end position="433"/>
    </location>
</feature>
<dbReference type="InterPro" id="IPR036566">
    <property type="entry name" value="PYNP-like_C_sf"/>
</dbReference>
<keyword evidence="7" id="KW-1185">Reference proteome</keyword>
<proteinExistence type="inferred from homology"/>
<dbReference type="GO" id="GO:0009032">
    <property type="term" value="F:thymidine phosphorylase activity"/>
    <property type="evidence" value="ECO:0007669"/>
    <property type="project" value="TreeGrafter"/>
</dbReference>
<dbReference type="GO" id="GO:0006213">
    <property type="term" value="P:pyrimidine nucleoside metabolic process"/>
    <property type="evidence" value="ECO:0007669"/>
    <property type="project" value="InterPro"/>
</dbReference>
<dbReference type="RefSeq" id="WP_067444100.1">
    <property type="nucleotide sequence ID" value="NZ_CP016438.1"/>
</dbReference>
<dbReference type="InterPro" id="IPR000053">
    <property type="entry name" value="Thymidine/pyrmidine_PPase"/>
</dbReference>
<dbReference type="Proteomes" id="UP000092598">
    <property type="component" value="Chromosome"/>
</dbReference>
<dbReference type="NCBIfam" id="NF004490">
    <property type="entry name" value="PRK05820.1"/>
    <property type="match status" value="1"/>
</dbReference>
<evidence type="ECO:0000313" key="7">
    <source>
        <dbReference type="Proteomes" id="UP000092598"/>
    </source>
</evidence>
<evidence type="ECO:0000256" key="2">
    <source>
        <dbReference type="ARBA" id="ARBA00011738"/>
    </source>
</evidence>
<evidence type="ECO:0000313" key="6">
    <source>
        <dbReference type="EMBL" id="ANS70553.1"/>
    </source>
</evidence>
<evidence type="ECO:0000256" key="3">
    <source>
        <dbReference type="ARBA" id="ARBA00022676"/>
    </source>
</evidence>
<dbReference type="Gene3D" id="1.20.970.10">
    <property type="entry name" value="Transferase, Pyrimidine Nucleoside Phosphorylase, Chain C"/>
    <property type="match status" value="1"/>
</dbReference>
<dbReference type="PATRIC" id="fig|1915.4.peg.9172"/>
<dbReference type="InterPro" id="IPR036320">
    <property type="entry name" value="Glycosyl_Trfase_fam3_N_dom_sf"/>
</dbReference>
<dbReference type="Gene3D" id="3.40.1030.10">
    <property type="entry name" value="Nucleoside phosphorylase/phosphoribosyltransferase catalytic domain"/>
    <property type="match status" value="1"/>
</dbReference>
<dbReference type="SUPFAM" id="SSF52418">
    <property type="entry name" value="Nucleoside phosphorylase/phosphoribosyltransferase catalytic domain"/>
    <property type="match status" value="1"/>
</dbReference>
<dbReference type="GO" id="GO:0005829">
    <property type="term" value="C:cytosol"/>
    <property type="evidence" value="ECO:0007669"/>
    <property type="project" value="TreeGrafter"/>
</dbReference>
<dbReference type="Gene3D" id="3.90.1170.30">
    <property type="entry name" value="Pyrimidine nucleoside phosphorylase-like, C-terminal domain"/>
    <property type="match status" value="1"/>
</dbReference>
<dbReference type="SMART" id="SM00941">
    <property type="entry name" value="PYNP_C"/>
    <property type="match status" value="1"/>
</dbReference>
<dbReference type="GO" id="GO:0004645">
    <property type="term" value="F:1,4-alpha-oligoglucan phosphorylase activity"/>
    <property type="evidence" value="ECO:0007669"/>
    <property type="project" value="InterPro"/>
</dbReference>
<reference evidence="6 7" key="1">
    <citation type="submission" date="2016-07" db="EMBL/GenBank/DDBJ databases">
        <title>Enhancement of antibiotic productionsby engineered nitrateutilization in actinobacteria.</title>
        <authorList>
            <person name="Meng S.C."/>
        </authorList>
    </citation>
    <scope>NUCLEOTIDE SEQUENCE [LARGE SCALE GENOMIC DNA]</scope>
    <source>
        <strain evidence="6 7">NRRL 2936</strain>
    </source>
</reference>
<evidence type="ECO:0000259" key="5">
    <source>
        <dbReference type="SMART" id="SM00941"/>
    </source>
</evidence>
<dbReference type="Pfam" id="PF02885">
    <property type="entry name" value="Glycos_trans_3N"/>
    <property type="match status" value="1"/>
</dbReference>
<dbReference type="Pfam" id="PF00591">
    <property type="entry name" value="Glycos_transf_3"/>
    <property type="match status" value="1"/>
</dbReference>
<dbReference type="FunFam" id="3.40.1030.10:FF:000003">
    <property type="entry name" value="Pyrimidine-nucleoside phosphorylase"/>
    <property type="match status" value="1"/>
</dbReference>
<comment type="similarity">
    <text evidence="1">Belongs to the thymidine/pyrimidine-nucleoside phosphorylase family.</text>
</comment>
<dbReference type="PIRSF" id="PIRSF000478">
    <property type="entry name" value="TP_PyNP"/>
    <property type="match status" value="1"/>
</dbReference>
<dbReference type="PANTHER" id="PTHR10515:SF0">
    <property type="entry name" value="THYMIDINE PHOSPHORYLASE"/>
    <property type="match status" value="1"/>
</dbReference>
<dbReference type="SUPFAM" id="SSF47648">
    <property type="entry name" value="Nucleoside phosphorylase/phosphoribosyltransferase N-terminal domain"/>
    <property type="match status" value="1"/>
</dbReference>
<sequence>MSPVPPAGGLSDTAASGRVIGSTTRKRAGAVLDSGEIEGIVTDYVHGRIPDYQMAAWLATVACRGLSTAELAALTRAHTIGGGRLDLSRVDGPVVDKHSTGGVGDTTTLIVVPVVAACGVPVAKMTGRALGFTGGTLDKLESIKGLRTTIPIEEIVPTLTSVGMVLTGQSADLTPGDGATYALRDVTGTVESIPLIAASIISKKSAVGADGLVLDVKTGAGALITEQDRATELVRTMLGLAAEFGLNARAVLSDMSQPLGPAVGNALEIRQALAVLRGERVPGLWDLCAAVCRLMLQSVDAALTDKQAMARIDRVLDEGTAYETFVRWAVAQGADAAALEAERLPSAGRRLTITAPESGWVTAIEPRSVGNASLLLGAGRLTYDAPLDHGAGVLLRRRVGDRVDQGDVLAELCYDGGDVAAARSLVESAFRLGDTAVDAPATVQRVFEPGAA</sequence>
<evidence type="ECO:0000256" key="1">
    <source>
        <dbReference type="ARBA" id="ARBA00006915"/>
    </source>
</evidence>
<dbReference type="KEGG" id="sls:SLINC_8329"/>
<comment type="subunit">
    <text evidence="2">Homodimer.</text>
</comment>
<dbReference type="InterPro" id="IPR018090">
    <property type="entry name" value="Pyrmidine_PPas_bac/euk"/>
</dbReference>
<dbReference type="InterPro" id="IPR000312">
    <property type="entry name" value="Glycosyl_Trfase_fam3"/>
</dbReference>
<dbReference type="Pfam" id="PF07831">
    <property type="entry name" value="PYNP_C"/>
    <property type="match status" value="1"/>
</dbReference>
<keyword evidence="4" id="KW-0808">Transferase</keyword>
<dbReference type="SUPFAM" id="SSF54680">
    <property type="entry name" value="Pyrimidine nucleoside phosphorylase C-terminal domain"/>
    <property type="match status" value="1"/>
</dbReference>
<protein>
    <submittedName>
        <fullName evidence="6">Thymidine phosphorylase</fullName>
    </submittedName>
</protein>
<gene>
    <name evidence="6" type="ORF">SLINC_8329</name>
</gene>
<dbReference type="GO" id="GO:0006206">
    <property type="term" value="P:pyrimidine nucleobase metabolic process"/>
    <property type="evidence" value="ECO:0007669"/>
    <property type="project" value="InterPro"/>
</dbReference>
<dbReference type="InterPro" id="IPR017459">
    <property type="entry name" value="Glycosyl_Trfase_fam3_N_dom"/>
</dbReference>
<dbReference type="AlphaFoldDB" id="A0A1B1MPS4"/>
<dbReference type="STRING" id="1915.SLINC_8329"/>
<dbReference type="InterPro" id="IPR035902">
    <property type="entry name" value="Nuc_phospho_transferase"/>
</dbReference>
<evidence type="ECO:0000256" key="4">
    <source>
        <dbReference type="ARBA" id="ARBA00022679"/>
    </source>
</evidence>
<accession>A0A1B1MPS4</accession>
<dbReference type="EMBL" id="CP016438">
    <property type="protein sequence ID" value="ANS70553.1"/>
    <property type="molecule type" value="Genomic_DNA"/>
</dbReference>